<evidence type="ECO:0000256" key="10">
    <source>
        <dbReference type="HAMAP-Rule" id="MF_00185"/>
    </source>
</evidence>
<comment type="similarity">
    <text evidence="3 10">Belongs to the IPP transferase family.</text>
</comment>
<proteinExistence type="inferred from homology"/>
<dbReference type="eggNOG" id="COG0324">
    <property type="taxonomic scope" value="Bacteria"/>
</dbReference>
<evidence type="ECO:0000256" key="9">
    <source>
        <dbReference type="ARBA" id="ARBA00049563"/>
    </source>
</evidence>
<evidence type="ECO:0000256" key="4">
    <source>
        <dbReference type="ARBA" id="ARBA00022679"/>
    </source>
</evidence>
<comment type="function">
    <text evidence="2 10">Catalyzes the transfer of a dimethylallyl group onto the adenine at position 37 in tRNAs that read codons beginning with uridine, leading to the formation of N6-(dimethylallyl)adenosine (i(6)A).</text>
</comment>
<evidence type="ECO:0000256" key="2">
    <source>
        <dbReference type="ARBA" id="ARBA00003213"/>
    </source>
</evidence>
<comment type="caution">
    <text evidence="10">Lacks conserved residue(s) required for the propagation of feature annotation.</text>
</comment>
<dbReference type="InterPro" id="IPR027417">
    <property type="entry name" value="P-loop_NTPase"/>
</dbReference>
<evidence type="ECO:0000256" key="6">
    <source>
        <dbReference type="ARBA" id="ARBA00022741"/>
    </source>
</evidence>
<evidence type="ECO:0000256" key="3">
    <source>
        <dbReference type="ARBA" id="ARBA00005842"/>
    </source>
</evidence>
<evidence type="ECO:0000256" key="8">
    <source>
        <dbReference type="ARBA" id="ARBA00022842"/>
    </source>
</evidence>
<reference key="1">
    <citation type="submission" date="2010-11" db="EMBL/GenBank/DDBJ databases">
        <title>The complete genome of Leadbetterella byssophila DSM 17132.</title>
        <authorList>
            <consortium name="US DOE Joint Genome Institute (JGI-PGF)"/>
            <person name="Lucas S."/>
            <person name="Copeland A."/>
            <person name="Lapidus A."/>
            <person name="Glavina del Rio T."/>
            <person name="Dalin E."/>
            <person name="Tice H."/>
            <person name="Bruce D."/>
            <person name="Goodwin L."/>
            <person name="Pitluck S."/>
            <person name="Kyrpides N."/>
            <person name="Mavromatis K."/>
            <person name="Ivanova N."/>
            <person name="Teshima H."/>
            <person name="Brettin T."/>
            <person name="Detter J.C."/>
            <person name="Han C."/>
            <person name="Tapia R."/>
            <person name="Land M."/>
            <person name="Hauser L."/>
            <person name="Markowitz V."/>
            <person name="Cheng J.-F."/>
            <person name="Hugenholtz P."/>
            <person name="Woyke T."/>
            <person name="Wu D."/>
            <person name="Tindall B."/>
            <person name="Pomrenke H.G."/>
            <person name="Brambilla E."/>
            <person name="Klenk H.-P."/>
            <person name="Eisen J.A."/>
        </authorList>
    </citation>
    <scope>NUCLEOTIDE SEQUENCE [LARGE SCALE GENOMIC DNA]</scope>
    <source>
        <strain>DSM 17132</strain>
    </source>
</reference>
<comment type="cofactor">
    <cofactor evidence="1 10">
        <name>Mg(2+)</name>
        <dbReference type="ChEBI" id="CHEBI:18420"/>
    </cofactor>
</comment>
<keyword evidence="12" id="KW-1185">Reference proteome</keyword>
<feature type="site" description="Interaction with substrate tRNA" evidence="10">
    <location>
        <position position="94"/>
    </location>
</feature>
<name>E4RUX9_LEAB4</name>
<dbReference type="HAMAP" id="MF_00185">
    <property type="entry name" value="IPP_trans"/>
    <property type="match status" value="1"/>
</dbReference>
<accession>E4RUX9</accession>
<keyword evidence="6 10" id="KW-0547">Nucleotide-binding</keyword>
<dbReference type="InterPro" id="IPR039657">
    <property type="entry name" value="Dimethylallyltransferase"/>
</dbReference>
<feature type="binding site" evidence="10">
    <location>
        <begin position="10"/>
        <end position="15"/>
    </location>
    <ligand>
        <name>substrate</name>
    </ligand>
</feature>
<dbReference type="PANTHER" id="PTHR11088:SF60">
    <property type="entry name" value="TRNA DIMETHYLALLYLTRANSFERASE"/>
    <property type="match status" value="1"/>
</dbReference>
<feature type="binding site" evidence="10">
    <location>
        <begin position="8"/>
        <end position="15"/>
    </location>
    <ligand>
        <name>ATP</name>
        <dbReference type="ChEBI" id="CHEBI:30616"/>
    </ligand>
</feature>
<dbReference type="RefSeq" id="WP_013408052.1">
    <property type="nucleotide sequence ID" value="NC_014655.1"/>
</dbReference>
<evidence type="ECO:0000256" key="5">
    <source>
        <dbReference type="ARBA" id="ARBA00022694"/>
    </source>
</evidence>
<dbReference type="EC" id="2.5.1.75" evidence="10"/>
<dbReference type="HOGENOM" id="CLU_032616_0_1_10"/>
<dbReference type="GO" id="GO:0006400">
    <property type="term" value="P:tRNA modification"/>
    <property type="evidence" value="ECO:0007669"/>
    <property type="project" value="TreeGrafter"/>
</dbReference>
<dbReference type="OrthoDB" id="9776390at2"/>
<dbReference type="InterPro" id="IPR018022">
    <property type="entry name" value="IPT"/>
</dbReference>
<comment type="subunit">
    <text evidence="10">Monomer.</text>
</comment>
<keyword evidence="4 10" id="KW-0808">Transferase</keyword>
<keyword evidence="8 10" id="KW-0460">Magnesium</keyword>
<protein>
    <recommendedName>
        <fullName evidence="10">tRNA dimethylallyltransferase</fullName>
        <ecNumber evidence="10">2.5.1.75</ecNumber>
    </recommendedName>
    <alternativeName>
        <fullName evidence="10">Dimethylallyl diphosphate:tRNA dimethylallyltransferase</fullName>
        <shortName evidence="10">DMAPP:tRNA dimethylallyltransferase</shortName>
        <shortName evidence="10">DMATase</shortName>
    </alternativeName>
    <alternativeName>
        <fullName evidence="10">Isopentenyl-diphosphate:tRNA isopentenyltransferase</fullName>
        <shortName evidence="10">IPP transferase</shortName>
        <shortName evidence="10">IPPT</shortName>
        <shortName evidence="10">IPTase</shortName>
    </alternativeName>
</protein>
<evidence type="ECO:0000313" key="12">
    <source>
        <dbReference type="Proteomes" id="UP000007435"/>
    </source>
</evidence>
<dbReference type="Gene3D" id="1.10.287.890">
    <property type="entry name" value="Crystal structure of tRNA isopentenylpyrophosphate transferase (bh2366) domain"/>
    <property type="match status" value="1"/>
</dbReference>
<organism evidence="11 12">
    <name type="scientific">Leadbetterella byssophila (strain DSM 17132 / JCM 16389 / KACC 11308 / NBRC 106382 / 4M15)</name>
    <dbReference type="NCBI Taxonomy" id="649349"/>
    <lineage>
        <taxon>Bacteria</taxon>
        <taxon>Pseudomonadati</taxon>
        <taxon>Bacteroidota</taxon>
        <taxon>Cytophagia</taxon>
        <taxon>Cytophagales</taxon>
        <taxon>Leadbetterellaceae</taxon>
        <taxon>Leadbetterella</taxon>
    </lineage>
</organism>
<dbReference type="AlphaFoldDB" id="E4RUX9"/>
<evidence type="ECO:0000256" key="1">
    <source>
        <dbReference type="ARBA" id="ARBA00001946"/>
    </source>
</evidence>
<gene>
    <name evidence="10" type="primary">miaA</name>
    <name evidence="11" type="ordered locus">Lbys_1282</name>
</gene>
<dbReference type="Pfam" id="PF01715">
    <property type="entry name" value="IPPT"/>
    <property type="match status" value="1"/>
</dbReference>
<feature type="region of interest" description="Interaction with substrate tRNA" evidence="10">
    <location>
        <begin position="33"/>
        <end position="36"/>
    </location>
</feature>
<evidence type="ECO:0000256" key="7">
    <source>
        <dbReference type="ARBA" id="ARBA00022840"/>
    </source>
</evidence>
<dbReference type="SUPFAM" id="SSF52540">
    <property type="entry name" value="P-loop containing nucleoside triphosphate hydrolases"/>
    <property type="match status" value="2"/>
</dbReference>
<reference evidence="11 12" key="2">
    <citation type="journal article" date="2011" name="Stand. Genomic Sci.">
        <title>Complete genome sequence of Leadbetterella byssophila type strain (4M15).</title>
        <authorList>
            <person name="Abt B."/>
            <person name="Teshima H."/>
            <person name="Lucas S."/>
            <person name="Lapidus A."/>
            <person name="Del Rio T.G."/>
            <person name="Nolan M."/>
            <person name="Tice H."/>
            <person name="Cheng J.F."/>
            <person name="Pitluck S."/>
            <person name="Liolios K."/>
            <person name="Pagani I."/>
            <person name="Ivanova N."/>
            <person name="Mavromatis K."/>
            <person name="Pati A."/>
            <person name="Tapia R."/>
            <person name="Han C."/>
            <person name="Goodwin L."/>
            <person name="Chen A."/>
            <person name="Palaniappan K."/>
            <person name="Land M."/>
            <person name="Hauser L."/>
            <person name="Chang Y.J."/>
            <person name="Jeffries C.D."/>
            <person name="Rohde M."/>
            <person name="Goker M."/>
            <person name="Tindall B.J."/>
            <person name="Detter J.C."/>
            <person name="Woyke T."/>
            <person name="Bristow J."/>
            <person name="Eisen J.A."/>
            <person name="Markowitz V."/>
            <person name="Hugenholtz P."/>
            <person name="Klenk H.P."/>
            <person name="Kyrpides N.C."/>
        </authorList>
    </citation>
    <scope>NUCLEOTIDE SEQUENCE [LARGE SCALE GENOMIC DNA]</scope>
    <source>
        <strain evidence="12">DSM 17132 / JCM 16389 / KACC 11308 / NBRC 106382 / 4M15</strain>
    </source>
</reference>
<dbReference type="KEGG" id="lby:Lbys_1282"/>
<dbReference type="EMBL" id="CP002305">
    <property type="protein sequence ID" value="ADQ17002.1"/>
    <property type="molecule type" value="Genomic_DNA"/>
</dbReference>
<keyword evidence="5 10" id="KW-0819">tRNA processing</keyword>
<sequence>MEIIGILGPTASGKTDLAVALAKGIQAEIISADSRQVYRGMDIGTGKDLEAYEGVPYHLIDIIEPGEKYNVSRFQSDFLNVVKEDKRYILCGGTGLYIQALVQGFEDTQIPEDLSFRDSLKDLSVDELSEMGALGSTKKRMIRYLEKERFLKENPDYVLIDYPSYSFRLYGLNPPVEHRRSSISARLKYRLQKQDLLGEVESLVAQGVEHEMLEYYGLEYKYVSLFLRGFLRYDEMYDRLETEIHRFAKRQMTFFRSMEKKGIEINWIPFELSLEEKVEYIKKRGL</sequence>
<dbReference type="PANTHER" id="PTHR11088">
    <property type="entry name" value="TRNA DIMETHYLALLYLTRANSFERASE"/>
    <property type="match status" value="1"/>
</dbReference>
<dbReference type="GO" id="GO:0052381">
    <property type="term" value="F:tRNA dimethylallyltransferase activity"/>
    <property type="evidence" value="ECO:0007669"/>
    <property type="project" value="UniProtKB-UniRule"/>
</dbReference>
<keyword evidence="7 10" id="KW-0067">ATP-binding</keyword>
<dbReference type="STRING" id="649349.Lbys_1282"/>
<dbReference type="Gene3D" id="3.40.50.300">
    <property type="entry name" value="P-loop containing nucleotide triphosphate hydrolases"/>
    <property type="match status" value="1"/>
</dbReference>
<feature type="site" description="Interaction with substrate tRNA" evidence="10">
    <location>
        <position position="117"/>
    </location>
</feature>
<dbReference type="GO" id="GO:0005524">
    <property type="term" value="F:ATP binding"/>
    <property type="evidence" value="ECO:0007669"/>
    <property type="project" value="UniProtKB-UniRule"/>
</dbReference>
<comment type="catalytic activity">
    <reaction evidence="9 10">
        <text>adenosine(37) in tRNA + dimethylallyl diphosphate = N(6)-dimethylallyladenosine(37) in tRNA + diphosphate</text>
        <dbReference type="Rhea" id="RHEA:26482"/>
        <dbReference type="Rhea" id="RHEA-COMP:10162"/>
        <dbReference type="Rhea" id="RHEA-COMP:10375"/>
        <dbReference type="ChEBI" id="CHEBI:33019"/>
        <dbReference type="ChEBI" id="CHEBI:57623"/>
        <dbReference type="ChEBI" id="CHEBI:74411"/>
        <dbReference type="ChEBI" id="CHEBI:74415"/>
        <dbReference type="EC" id="2.5.1.75"/>
    </reaction>
</comment>
<dbReference type="Proteomes" id="UP000007435">
    <property type="component" value="Chromosome"/>
</dbReference>
<evidence type="ECO:0000313" key="11">
    <source>
        <dbReference type="EMBL" id="ADQ17002.1"/>
    </source>
</evidence>